<evidence type="ECO:0000313" key="4">
    <source>
        <dbReference type="Proteomes" id="UP001203297"/>
    </source>
</evidence>
<gene>
    <name evidence="3" type="ORF">B0F90DRAFT_1811981</name>
</gene>
<dbReference type="SUPFAM" id="SSF51735">
    <property type="entry name" value="NAD(P)-binding Rossmann-fold domains"/>
    <property type="match status" value="1"/>
</dbReference>
<dbReference type="Gene3D" id="3.40.50.720">
    <property type="entry name" value="NAD(P)-binding Rossmann-like Domain"/>
    <property type="match status" value="1"/>
</dbReference>
<dbReference type="GO" id="GO:0016646">
    <property type="term" value="F:oxidoreductase activity, acting on the CH-NH group of donors, NAD or NADP as acceptor"/>
    <property type="evidence" value="ECO:0007669"/>
    <property type="project" value="TreeGrafter"/>
</dbReference>
<evidence type="ECO:0000259" key="2">
    <source>
        <dbReference type="Pfam" id="PF13460"/>
    </source>
</evidence>
<dbReference type="InterPro" id="IPR051606">
    <property type="entry name" value="Polyketide_Oxido-like"/>
</dbReference>
<protein>
    <submittedName>
        <fullName evidence="3">NAD(P)-binding protein</fullName>
    </submittedName>
</protein>
<comment type="similarity">
    <text evidence="1">Belongs to the avfA family.</text>
</comment>
<feature type="domain" description="NAD(P)-binding" evidence="2">
    <location>
        <begin position="14"/>
        <end position="194"/>
    </location>
</feature>
<accession>A0AAD4LWF9</accession>
<dbReference type="PANTHER" id="PTHR43355">
    <property type="entry name" value="FLAVIN REDUCTASE (NADPH)"/>
    <property type="match status" value="1"/>
</dbReference>
<sequence>MRIVILGGTGPSAHIVIYARNPQKLPAHLSSKNHPEISIVQGELQDLNALSTALTGAHAILSALGPNFGNPSGTPLAHGYAVVLEAMRSAGVKRLIALGTPSIRDENDKFSIIYSAMITAFSLVASSAYKDIVAVGDVIRASEDIDWTLVRVPTLKNEKNREVLVGYIGDGSAGGRYTLARLGFATFVLKELENAKWIRRAPLITSA</sequence>
<dbReference type="EMBL" id="WTXG01000127">
    <property type="protein sequence ID" value="KAI0292247.1"/>
    <property type="molecule type" value="Genomic_DNA"/>
</dbReference>
<dbReference type="Proteomes" id="UP001203297">
    <property type="component" value="Unassembled WGS sequence"/>
</dbReference>
<name>A0AAD4LWF9_9AGAM</name>
<organism evidence="3 4">
    <name type="scientific">Multifurca ochricompacta</name>
    <dbReference type="NCBI Taxonomy" id="376703"/>
    <lineage>
        <taxon>Eukaryota</taxon>
        <taxon>Fungi</taxon>
        <taxon>Dikarya</taxon>
        <taxon>Basidiomycota</taxon>
        <taxon>Agaricomycotina</taxon>
        <taxon>Agaricomycetes</taxon>
        <taxon>Russulales</taxon>
        <taxon>Russulaceae</taxon>
        <taxon>Multifurca</taxon>
    </lineage>
</organism>
<dbReference type="PANTHER" id="PTHR43355:SF2">
    <property type="entry name" value="FLAVIN REDUCTASE (NADPH)"/>
    <property type="match status" value="1"/>
</dbReference>
<evidence type="ECO:0000313" key="3">
    <source>
        <dbReference type="EMBL" id="KAI0292247.1"/>
    </source>
</evidence>
<keyword evidence="4" id="KW-1185">Reference proteome</keyword>
<reference evidence="3" key="1">
    <citation type="journal article" date="2022" name="New Phytol.">
        <title>Evolutionary transition to the ectomycorrhizal habit in the genomes of a hyperdiverse lineage of mushroom-forming fungi.</title>
        <authorList>
            <person name="Looney B."/>
            <person name="Miyauchi S."/>
            <person name="Morin E."/>
            <person name="Drula E."/>
            <person name="Courty P.E."/>
            <person name="Kohler A."/>
            <person name="Kuo A."/>
            <person name="LaButti K."/>
            <person name="Pangilinan J."/>
            <person name="Lipzen A."/>
            <person name="Riley R."/>
            <person name="Andreopoulos W."/>
            <person name="He G."/>
            <person name="Johnson J."/>
            <person name="Nolan M."/>
            <person name="Tritt A."/>
            <person name="Barry K.W."/>
            <person name="Grigoriev I.V."/>
            <person name="Nagy L.G."/>
            <person name="Hibbett D."/>
            <person name="Henrissat B."/>
            <person name="Matheny P.B."/>
            <person name="Labbe J."/>
            <person name="Martin F.M."/>
        </authorList>
    </citation>
    <scope>NUCLEOTIDE SEQUENCE</scope>
    <source>
        <strain evidence="3">BPL690</strain>
    </source>
</reference>
<proteinExistence type="inferred from homology"/>
<dbReference type="Pfam" id="PF13460">
    <property type="entry name" value="NAD_binding_10"/>
    <property type="match status" value="1"/>
</dbReference>
<evidence type="ECO:0000256" key="1">
    <source>
        <dbReference type="ARBA" id="ARBA00038376"/>
    </source>
</evidence>
<dbReference type="InterPro" id="IPR036291">
    <property type="entry name" value="NAD(P)-bd_dom_sf"/>
</dbReference>
<comment type="caution">
    <text evidence="3">The sequence shown here is derived from an EMBL/GenBank/DDBJ whole genome shotgun (WGS) entry which is preliminary data.</text>
</comment>
<dbReference type="InterPro" id="IPR016040">
    <property type="entry name" value="NAD(P)-bd_dom"/>
</dbReference>
<dbReference type="AlphaFoldDB" id="A0AAD4LWF9"/>